<dbReference type="PROSITE" id="PS50089">
    <property type="entry name" value="ZF_RING_2"/>
    <property type="match status" value="1"/>
</dbReference>
<dbReference type="SMART" id="SM00744">
    <property type="entry name" value="RINGv"/>
    <property type="match status" value="1"/>
</dbReference>
<dbReference type="InterPro" id="IPR011016">
    <property type="entry name" value="Znf_RING-CH"/>
</dbReference>
<evidence type="ECO:0000313" key="7">
    <source>
        <dbReference type="Proteomes" id="UP000078343"/>
    </source>
</evidence>
<reference evidence="6 7" key="1">
    <citation type="submission" date="2016-04" db="EMBL/GenBank/DDBJ databases">
        <title>Draft genome of Fonsecaea erecta CBS 125763.</title>
        <authorList>
            <person name="Weiss V.A."/>
            <person name="Vicente V.A."/>
            <person name="Raittz R.T."/>
            <person name="Moreno L.F."/>
            <person name="De Souza E.M."/>
            <person name="Pedrosa F.O."/>
            <person name="Steffens M.B."/>
            <person name="Faoro H."/>
            <person name="Tadra-Sfeir M.Z."/>
            <person name="Najafzadeh M.J."/>
            <person name="Felipe M.S."/>
            <person name="Teixeira M."/>
            <person name="Sun J."/>
            <person name="Xi L."/>
            <person name="Gomes R."/>
            <person name="De Azevedo C.M."/>
            <person name="Salgado C.G."/>
            <person name="Da Silva M.B."/>
            <person name="Nascimento M.F."/>
            <person name="Queiroz-Telles F."/>
            <person name="Attili D.S."/>
            <person name="Gorbushina A."/>
        </authorList>
    </citation>
    <scope>NUCLEOTIDE SEQUENCE [LARGE SCALE GENOMIC DNA]</scope>
    <source>
        <strain evidence="6 7">CBS 125763</strain>
    </source>
</reference>
<organism evidence="6 7">
    <name type="scientific">Fonsecaea erecta</name>
    <dbReference type="NCBI Taxonomy" id="1367422"/>
    <lineage>
        <taxon>Eukaryota</taxon>
        <taxon>Fungi</taxon>
        <taxon>Dikarya</taxon>
        <taxon>Ascomycota</taxon>
        <taxon>Pezizomycotina</taxon>
        <taxon>Eurotiomycetes</taxon>
        <taxon>Chaetothyriomycetidae</taxon>
        <taxon>Chaetothyriales</taxon>
        <taxon>Herpotrichiellaceae</taxon>
        <taxon>Fonsecaea</taxon>
    </lineage>
</organism>
<dbReference type="AlphaFoldDB" id="A0A178ZBL4"/>
<dbReference type="RefSeq" id="XP_018690541.1">
    <property type="nucleotide sequence ID" value="XM_018839420.1"/>
</dbReference>
<comment type="caution">
    <text evidence="6">The sequence shown here is derived from an EMBL/GenBank/DDBJ whole genome shotgun (WGS) entry which is preliminary data.</text>
</comment>
<dbReference type="EMBL" id="LVYI01000007">
    <property type="protein sequence ID" value="OAP57174.1"/>
    <property type="molecule type" value="Genomic_DNA"/>
</dbReference>
<accession>A0A178ZBL4</accession>
<evidence type="ECO:0000259" key="5">
    <source>
        <dbReference type="PROSITE" id="PS50089"/>
    </source>
</evidence>
<dbReference type="GO" id="GO:0008270">
    <property type="term" value="F:zinc ion binding"/>
    <property type="evidence" value="ECO:0007669"/>
    <property type="project" value="UniProtKB-KW"/>
</dbReference>
<dbReference type="SUPFAM" id="SSF57850">
    <property type="entry name" value="RING/U-box"/>
    <property type="match status" value="1"/>
</dbReference>
<dbReference type="STRING" id="1367422.A0A178ZBL4"/>
<gene>
    <name evidence="6" type="ORF">AYL99_07912</name>
</gene>
<sequence>MSEIDWTWIVQVAPPWWVPIFHRVMAFGTSLDVTQDEQAVSDAVQTFALTLPADLTRIQQDDFCSVFYESLNDRHDRRYRLMIHFRNSLLRTTDPLSDHASNSLVRDFARDTIANLTDLDRMQTEIENFCATLLTPQDPRALRALLVVEFKWSIDNFRPDFPQIMGLFQAYVQLHPSAVHPHPRDRFSHFTHFLTPQMWQRLYQARPHLLAPFEPVVPPVEDGWGVVMPLWFRPVLPTDPTWGEALNVSNVDTEGSRTLLEACHYAHDMLNLQLALNVVSERMVDIVFEFLVERPHDVPGHDALATLQRSRDDLRGMYFVEKYENGDDFSIENCPLIRDRLEREEALLDQVRARHVDAERFLVAMEASFLGARDRFFAAALRYERSKYRQFIKSAVNSLKTERLRQIDYTQNVLRSWEYAWEPPVMPPFHQDHTICPICQEDLGGEDGEIVADPVVTGCCQRPFHIDCILSWLLEKINNDAGMTCPMCRDRKGSDFLADVLEMKVMQMDNL</sequence>
<keyword evidence="2 4" id="KW-0863">Zinc-finger</keyword>
<dbReference type="SMART" id="SM00184">
    <property type="entry name" value="RING"/>
    <property type="match status" value="1"/>
</dbReference>
<keyword evidence="3" id="KW-0862">Zinc</keyword>
<keyword evidence="1" id="KW-0479">Metal-binding</keyword>
<evidence type="ECO:0000256" key="2">
    <source>
        <dbReference type="ARBA" id="ARBA00022771"/>
    </source>
</evidence>
<evidence type="ECO:0000256" key="3">
    <source>
        <dbReference type="ARBA" id="ARBA00022833"/>
    </source>
</evidence>
<dbReference type="InterPro" id="IPR001841">
    <property type="entry name" value="Znf_RING"/>
</dbReference>
<name>A0A178ZBL4_9EURO</name>
<evidence type="ECO:0000256" key="4">
    <source>
        <dbReference type="PROSITE-ProRule" id="PRU00175"/>
    </source>
</evidence>
<dbReference type="Pfam" id="PF13639">
    <property type="entry name" value="zf-RING_2"/>
    <property type="match status" value="1"/>
</dbReference>
<dbReference type="Proteomes" id="UP000078343">
    <property type="component" value="Unassembled WGS sequence"/>
</dbReference>
<keyword evidence="7" id="KW-1185">Reference proteome</keyword>
<dbReference type="Gene3D" id="3.30.40.10">
    <property type="entry name" value="Zinc/RING finger domain, C3HC4 (zinc finger)"/>
    <property type="match status" value="1"/>
</dbReference>
<dbReference type="OrthoDB" id="4142959at2759"/>
<feature type="domain" description="RING-type" evidence="5">
    <location>
        <begin position="436"/>
        <end position="489"/>
    </location>
</feature>
<dbReference type="GeneID" id="30012080"/>
<evidence type="ECO:0000313" key="6">
    <source>
        <dbReference type="EMBL" id="OAP57174.1"/>
    </source>
</evidence>
<proteinExistence type="predicted"/>
<protein>
    <recommendedName>
        <fullName evidence="5">RING-type domain-containing protein</fullName>
    </recommendedName>
</protein>
<dbReference type="InterPro" id="IPR013083">
    <property type="entry name" value="Znf_RING/FYVE/PHD"/>
</dbReference>
<evidence type="ECO:0000256" key="1">
    <source>
        <dbReference type="ARBA" id="ARBA00022723"/>
    </source>
</evidence>